<organism evidence="1 2">
    <name type="scientific">Streptococcus constellatus subsp. pharyngis SK1060 = CCUG 46377</name>
    <dbReference type="NCBI Taxonomy" id="1035184"/>
    <lineage>
        <taxon>Bacteria</taxon>
        <taxon>Bacillati</taxon>
        <taxon>Bacillota</taxon>
        <taxon>Bacilli</taxon>
        <taxon>Lactobacillales</taxon>
        <taxon>Streptococcaceae</taxon>
        <taxon>Streptococcus</taxon>
        <taxon>Streptococcus anginosus group</taxon>
    </lineage>
</organism>
<sequence>MKIEHAALYVRDLEGAKRFFETYFEAKSNQLYHNKKQVFSLTSSALTKGRDWKS</sequence>
<reference evidence="1 2" key="1">
    <citation type="submission" date="2011-06" db="EMBL/GenBank/DDBJ databases">
        <authorList>
            <person name="Harkins D.M."/>
            <person name="Madupu R."/>
            <person name="Durkin A.S."/>
            <person name="Torralba M."/>
            <person name="Methe B."/>
            <person name="Sutton G.G."/>
            <person name="Nelson K.E."/>
        </authorList>
    </citation>
    <scope>NUCLEOTIDE SEQUENCE [LARGE SCALE GENOMIC DNA]</scope>
    <source>
        <strain evidence="1 2">SK1060</strain>
    </source>
</reference>
<dbReference type="Proteomes" id="UP000003287">
    <property type="component" value="Unassembled WGS sequence"/>
</dbReference>
<dbReference type="Gene3D" id="3.10.180.10">
    <property type="entry name" value="2,3-Dihydroxybiphenyl 1,2-Dioxygenase, domain 1"/>
    <property type="match status" value="1"/>
</dbReference>
<protein>
    <submittedName>
        <fullName evidence="1">Conserved domain protein</fullName>
    </submittedName>
</protein>
<dbReference type="SUPFAM" id="SSF54593">
    <property type="entry name" value="Glyoxalase/Bleomycin resistance protein/Dihydroxybiphenyl dioxygenase"/>
    <property type="match status" value="1"/>
</dbReference>
<dbReference type="AlphaFoldDB" id="F9PAV8"/>
<dbReference type="EMBL" id="AFUP01000010">
    <property type="protein sequence ID" value="EGV06438.1"/>
    <property type="molecule type" value="Genomic_DNA"/>
</dbReference>
<accession>F9PAV8</accession>
<dbReference type="InterPro" id="IPR029068">
    <property type="entry name" value="Glyas_Bleomycin-R_OHBP_Dase"/>
</dbReference>
<gene>
    <name evidence="1" type="ORF">HMPREF1042_0148</name>
</gene>
<proteinExistence type="predicted"/>
<name>F9PAV8_STRCV</name>
<evidence type="ECO:0000313" key="2">
    <source>
        <dbReference type="Proteomes" id="UP000003287"/>
    </source>
</evidence>
<evidence type="ECO:0000313" key="1">
    <source>
        <dbReference type="EMBL" id="EGV06438.1"/>
    </source>
</evidence>